<organism evidence="1 2">
    <name type="scientific">Herpetosiphon gulosus</name>
    <dbReference type="NCBI Taxonomy" id="1973496"/>
    <lineage>
        <taxon>Bacteria</taxon>
        <taxon>Bacillati</taxon>
        <taxon>Chloroflexota</taxon>
        <taxon>Chloroflexia</taxon>
        <taxon>Herpetosiphonales</taxon>
        <taxon>Herpetosiphonaceae</taxon>
        <taxon>Herpetosiphon</taxon>
    </lineage>
</organism>
<reference evidence="1 2" key="1">
    <citation type="submission" date="2024-02" db="EMBL/GenBank/DDBJ databases">
        <title>Herpetosiphon gulosus NBRC 112829.</title>
        <authorList>
            <person name="Ichikawa N."/>
            <person name="Katano-Makiyama Y."/>
            <person name="Hidaka K."/>
        </authorList>
    </citation>
    <scope>NUCLEOTIDE SEQUENCE [LARGE SCALE GENOMIC DNA]</scope>
    <source>
        <strain evidence="1 2">NBRC 112829</strain>
    </source>
</reference>
<name>A0ABP9WXL7_9CHLR</name>
<comment type="caution">
    <text evidence="1">The sequence shown here is derived from an EMBL/GenBank/DDBJ whole genome shotgun (WGS) entry which is preliminary data.</text>
</comment>
<proteinExistence type="predicted"/>
<evidence type="ECO:0000313" key="1">
    <source>
        <dbReference type="EMBL" id="GAA5527954.1"/>
    </source>
</evidence>
<keyword evidence="2" id="KW-1185">Reference proteome</keyword>
<protein>
    <submittedName>
        <fullName evidence="1">Uncharacterized protein</fullName>
    </submittedName>
</protein>
<evidence type="ECO:0000313" key="2">
    <source>
        <dbReference type="Proteomes" id="UP001428290"/>
    </source>
</evidence>
<dbReference type="EMBL" id="BAABRU010000005">
    <property type="protein sequence ID" value="GAA5527954.1"/>
    <property type="molecule type" value="Genomic_DNA"/>
</dbReference>
<dbReference type="Proteomes" id="UP001428290">
    <property type="component" value="Unassembled WGS sequence"/>
</dbReference>
<accession>A0ABP9WXL7</accession>
<sequence length="64" mass="7052">MALSIDAIYEYAEALIARKTLDGGQIELRQMQRLCEFLADLARQADDSANAQRFAHLAQAVKGA</sequence>
<gene>
    <name evidence="1" type="ORF">Hgul01_01747</name>
</gene>